<gene>
    <name evidence="3" type="ORF">PV09_07071</name>
</gene>
<dbReference type="InterPro" id="IPR004330">
    <property type="entry name" value="FAR1_DNA_bnd_dom"/>
</dbReference>
<dbReference type="PANTHER" id="PTHR47718">
    <property type="entry name" value="OS01G0519700 PROTEIN"/>
    <property type="match status" value="1"/>
</dbReference>
<feature type="region of interest" description="Disordered" evidence="1">
    <location>
        <begin position="209"/>
        <end position="228"/>
    </location>
</feature>
<dbReference type="STRING" id="253628.A0A0D2AQY8"/>
<feature type="compositionally biased region" description="Polar residues" evidence="1">
    <location>
        <begin position="93"/>
        <end position="108"/>
    </location>
</feature>
<dbReference type="AlphaFoldDB" id="A0A0D2AQY8"/>
<dbReference type="HOGENOM" id="CLU_418091_0_0_1"/>
<dbReference type="InParanoid" id="A0A0D2AQY8"/>
<dbReference type="Proteomes" id="UP000053259">
    <property type="component" value="Unassembled WGS sequence"/>
</dbReference>
<feature type="compositionally biased region" description="Pro residues" evidence="1">
    <location>
        <begin position="31"/>
        <end position="41"/>
    </location>
</feature>
<feature type="compositionally biased region" description="Acidic residues" evidence="1">
    <location>
        <begin position="129"/>
        <end position="142"/>
    </location>
</feature>
<dbReference type="EMBL" id="KN847554">
    <property type="protein sequence ID" value="KIW01599.1"/>
    <property type="molecule type" value="Genomic_DNA"/>
</dbReference>
<reference evidence="3 4" key="1">
    <citation type="submission" date="2015-01" db="EMBL/GenBank/DDBJ databases">
        <title>The Genome Sequence of Ochroconis gallopava CBS43764.</title>
        <authorList>
            <consortium name="The Broad Institute Genomics Platform"/>
            <person name="Cuomo C."/>
            <person name="de Hoog S."/>
            <person name="Gorbushina A."/>
            <person name="Stielow B."/>
            <person name="Teixiera M."/>
            <person name="Abouelleil A."/>
            <person name="Chapman S.B."/>
            <person name="Priest M."/>
            <person name="Young S.K."/>
            <person name="Wortman J."/>
            <person name="Nusbaum C."/>
            <person name="Birren B."/>
        </authorList>
    </citation>
    <scope>NUCLEOTIDE SEQUENCE [LARGE SCALE GENOMIC DNA]</scope>
    <source>
        <strain evidence="3 4">CBS 43764</strain>
    </source>
</reference>
<feature type="region of interest" description="Disordered" evidence="1">
    <location>
        <begin position="1"/>
        <end position="151"/>
    </location>
</feature>
<dbReference type="Pfam" id="PF03101">
    <property type="entry name" value="FAR1"/>
    <property type="match status" value="1"/>
</dbReference>
<organism evidence="3 4">
    <name type="scientific">Verruconis gallopava</name>
    <dbReference type="NCBI Taxonomy" id="253628"/>
    <lineage>
        <taxon>Eukaryota</taxon>
        <taxon>Fungi</taxon>
        <taxon>Dikarya</taxon>
        <taxon>Ascomycota</taxon>
        <taxon>Pezizomycotina</taxon>
        <taxon>Dothideomycetes</taxon>
        <taxon>Pleosporomycetidae</taxon>
        <taxon>Venturiales</taxon>
        <taxon>Sympoventuriaceae</taxon>
        <taxon>Verruconis</taxon>
    </lineage>
</organism>
<accession>A0A0D2AQY8</accession>
<feature type="domain" description="FAR1" evidence="2">
    <location>
        <begin position="174"/>
        <end position="264"/>
    </location>
</feature>
<feature type="compositionally biased region" description="Polar residues" evidence="1">
    <location>
        <begin position="18"/>
        <end position="27"/>
    </location>
</feature>
<protein>
    <recommendedName>
        <fullName evidence="2">FAR1 domain-containing protein</fullName>
    </recommendedName>
</protein>
<evidence type="ECO:0000256" key="1">
    <source>
        <dbReference type="SAM" id="MobiDB-lite"/>
    </source>
</evidence>
<dbReference type="GeneID" id="27315044"/>
<evidence type="ECO:0000313" key="4">
    <source>
        <dbReference type="Proteomes" id="UP000053259"/>
    </source>
</evidence>
<evidence type="ECO:0000313" key="3">
    <source>
        <dbReference type="EMBL" id="KIW01599.1"/>
    </source>
</evidence>
<evidence type="ECO:0000259" key="2">
    <source>
        <dbReference type="Pfam" id="PF03101"/>
    </source>
</evidence>
<proteinExistence type="predicted"/>
<name>A0A0D2AQY8_9PEZI</name>
<dbReference type="OrthoDB" id="5374349at2759"/>
<dbReference type="VEuPathDB" id="FungiDB:PV09_07071"/>
<keyword evidence="4" id="KW-1185">Reference proteome</keyword>
<dbReference type="RefSeq" id="XP_016211468.1">
    <property type="nucleotide sequence ID" value="XM_016360791.1"/>
</dbReference>
<sequence>MSRFMYPAFPGEDGMPTGQPTAYPTTHSPYAPAPPQLPSQPSPVYGYHSPANHRQLAPAPYVPPQSPSPSLGLQLERAIQLEDQARKSRKTSKNQTPGQGTFRVQLNGQDAGDPDGNGDELRGVGNGSDVDEDEQPVEDPNEDNTPPEGMYYLPPPPERTYKNYDECHQAMHDWNKAHGFDVSRQKPAKNKNGDIYKYLYQCTRHGRRGNKHKVLESERKRKRESKKTGCPMGIYIRAVDVKNVNGKWRISHQLDGRSKWHNHEGISAEELTGHRRRNRTEEMKALIKQTRAAGMDAWQSLAYIKEKMPGALITKQDVLNYRKQDPGPGSDTHNYLDKAYMLAVSFGSDFEIDDVYGMHLLPKLRTRMPISICSKPESLAAHLQRNPPRVVLVTDPALAYPENRLHLARLVTYVQDGGTMIFMAHFNSTPRDYMHALFLHHLNLDWSSIDVTSTPLAYSLNDKLAAGGTGGRWVVVARNFAPGTDAKAIEQLAQLSPGTPALISCRLYSTHPVVTAELVFGAQDSAEAVISAFSGKSVNLGRLATAPGKELDFALRAPAPMATSDLAPEIIAKANALRNVQLEDVVYAGVTMVQDSPAHQGGYVNGVWVDPQVARQSNVEVAGAAYRKVGKGYVGYVGLGEFDDNYLRCVAAMCHF</sequence>